<dbReference type="GO" id="GO:0005507">
    <property type="term" value="F:copper ion binding"/>
    <property type="evidence" value="ECO:0007669"/>
    <property type="project" value="InterPro"/>
</dbReference>
<comment type="caution">
    <text evidence="10">The sequence shown here is derived from an EMBL/GenBank/DDBJ whole genome shotgun (WGS) entry which is preliminary data.</text>
</comment>
<evidence type="ECO:0000256" key="5">
    <source>
        <dbReference type="ARBA" id="ARBA00022833"/>
    </source>
</evidence>
<dbReference type="InterPro" id="IPR001424">
    <property type="entry name" value="SOD_Cu_Zn_dom"/>
</dbReference>
<dbReference type="PROSITE" id="PS00087">
    <property type="entry name" value="SOD_CU_ZN_1"/>
    <property type="match status" value="1"/>
</dbReference>
<dbReference type="GO" id="GO:0004784">
    <property type="term" value="F:superoxide dismutase activity"/>
    <property type="evidence" value="ECO:0007669"/>
    <property type="project" value="UniProtKB-EC"/>
</dbReference>
<dbReference type="Pfam" id="PF00080">
    <property type="entry name" value="Sod_Cu"/>
    <property type="match status" value="1"/>
</dbReference>
<dbReference type="SUPFAM" id="SSF49329">
    <property type="entry name" value="Cu,Zn superoxide dismutase-like"/>
    <property type="match status" value="1"/>
</dbReference>
<keyword evidence="7" id="KW-0186">Copper</keyword>
<gene>
    <name evidence="10" type="ORF">WN944_007357</name>
</gene>
<organism evidence="10 11">
    <name type="scientific">Citrus x changshan-huyou</name>
    <dbReference type="NCBI Taxonomy" id="2935761"/>
    <lineage>
        <taxon>Eukaryota</taxon>
        <taxon>Viridiplantae</taxon>
        <taxon>Streptophyta</taxon>
        <taxon>Embryophyta</taxon>
        <taxon>Tracheophyta</taxon>
        <taxon>Spermatophyta</taxon>
        <taxon>Magnoliopsida</taxon>
        <taxon>eudicotyledons</taxon>
        <taxon>Gunneridae</taxon>
        <taxon>Pentapetalae</taxon>
        <taxon>rosids</taxon>
        <taxon>malvids</taxon>
        <taxon>Sapindales</taxon>
        <taxon>Rutaceae</taxon>
        <taxon>Aurantioideae</taxon>
        <taxon>Citrus</taxon>
    </lineage>
</organism>
<dbReference type="InterPro" id="IPR036423">
    <property type="entry name" value="SOD-like_Cu/Zn_dom_sf"/>
</dbReference>
<dbReference type="PANTHER" id="PTHR10003">
    <property type="entry name" value="SUPEROXIDE DISMUTASE CU-ZN -RELATED"/>
    <property type="match status" value="1"/>
</dbReference>
<feature type="domain" description="Superoxide dismutase copper/zinc binding" evidence="9">
    <location>
        <begin position="20"/>
        <end position="81"/>
    </location>
</feature>
<keyword evidence="6" id="KW-0049">Antioxidant</keyword>
<dbReference type="EC" id="1.15.1.1" evidence="4"/>
<comment type="cofactor">
    <cofactor evidence="2">
        <name>Zn(2+)</name>
        <dbReference type="ChEBI" id="CHEBI:29105"/>
    </cofactor>
</comment>
<evidence type="ECO:0000256" key="8">
    <source>
        <dbReference type="ARBA" id="ARBA00049204"/>
    </source>
</evidence>
<evidence type="ECO:0000256" key="3">
    <source>
        <dbReference type="ARBA" id="ARBA00010457"/>
    </source>
</evidence>
<keyword evidence="11" id="KW-1185">Reference proteome</keyword>
<dbReference type="AlphaFoldDB" id="A0AAP0MMT2"/>
<dbReference type="Proteomes" id="UP001428341">
    <property type="component" value="Unassembled WGS sequence"/>
</dbReference>
<protein>
    <recommendedName>
        <fullName evidence="4">superoxide dismutase</fullName>
        <ecNumber evidence="4">1.15.1.1</ecNumber>
    </recommendedName>
</protein>
<evidence type="ECO:0000256" key="7">
    <source>
        <dbReference type="ARBA" id="ARBA00023008"/>
    </source>
</evidence>
<evidence type="ECO:0000256" key="4">
    <source>
        <dbReference type="ARBA" id="ARBA00012682"/>
    </source>
</evidence>
<evidence type="ECO:0000256" key="6">
    <source>
        <dbReference type="ARBA" id="ARBA00022862"/>
    </source>
</evidence>
<keyword evidence="5" id="KW-0862">Zinc</keyword>
<dbReference type="InterPro" id="IPR018152">
    <property type="entry name" value="SOD_Cu/Zn_BS"/>
</dbReference>
<sequence>MERTASIKLVALLAVLFCPTTIKGTLYYLSQGAHGFHIHVYGDMAHFCQSTGDHFNPFRKHHGGPEDWIRHAGDLGNIYVGFDVGNYHSKKNGNAGDKIACGVIGLQA</sequence>
<comment type="catalytic activity">
    <reaction evidence="8">
        <text>2 superoxide + 2 H(+) = H2O2 + O2</text>
        <dbReference type="Rhea" id="RHEA:20696"/>
        <dbReference type="ChEBI" id="CHEBI:15378"/>
        <dbReference type="ChEBI" id="CHEBI:15379"/>
        <dbReference type="ChEBI" id="CHEBI:16240"/>
        <dbReference type="ChEBI" id="CHEBI:18421"/>
        <dbReference type="EC" id="1.15.1.1"/>
    </reaction>
</comment>
<proteinExistence type="inferred from homology"/>
<evidence type="ECO:0000259" key="9">
    <source>
        <dbReference type="Pfam" id="PF00080"/>
    </source>
</evidence>
<accession>A0AAP0MMT2</accession>
<name>A0AAP0MMT2_9ROSI</name>
<reference evidence="10 11" key="1">
    <citation type="submission" date="2024-05" db="EMBL/GenBank/DDBJ databases">
        <title>Haplotype-resolved chromosome-level genome assembly of Huyou (Citrus changshanensis).</title>
        <authorList>
            <person name="Miao C."/>
            <person name="Chen W."/>
            <person name="Wu Y."/>
            <person name="Wang L."/>
            <person name="Zhao S."/>
            <person name="Grierson D."/>
            <person name="Xu C."/>
            <person name="Chen K."/>
        </authorList>
    </citation>
    <scope>NUCLEOTIDE SEQUENCE [LARGE SCALE GENOMIC DNA]</scope>
    <source>
        <strain evidence="10">01-14</strain>
        <tissue evidence="10">Leaf</tissue>
    </source>
</reference>
<evidence type="ECO:0000313" key="10">
    <source>
        <dbReference type="EMBL" id="KAK9215352.1"/>
    </source>
</evidence>
<evidence type="ECO:0000256" key="2">
    <source>
        <dbReference type="ARBA" id="ARBA00001947"/>
    </source>
</evidence>
<dbReference type="PRINTS" id="PR00068">
    <property type="entry name" value="CUZNDISMTASE"/>
</dbReference>
<evidence type="ECO:0000313" key="11">
    <source>
        <dbReference type="Proteomes" id="UP001428341"/>
    </source>
</evidence>
<dbReference type="InterPro" id="IPR024134">
    <property type="entry name" value="SOD_Cu/Zn_/chaperone"/>
</dbReference>
<dbReference type="EMBL" id="JBCGBO010000003">
    <property type="protein sequence ID" value="KAK9215352.1"/>
    <property type="molecule type" value="Genomic_DNA"/>
</dbReference>
<comment type="cofactor">
    <cofactor evidence="1">
        <name>Cu cation</name>
        <dbReference type="ChEBI" id="CHEBI:23378"/>
    </cofactor>
</comment>
<evidence type="ECO:0000256" key="1">
    <source>
        <dbReference type="ARBA" id="ARBA00001935"/>
    </source>
</evidence>
<dbReference type="Gene3D" id="2.60.40.200">
    <property type="entry name" value="Superoxide dismutase, copper/zinc binding domain"/>
    <property type="match status" value="1"/>
</dbReference>
<comment type="similarity">
    <text evidence="3">Belongs to the Cu-Zn superoxide dismutase family.</text>
</comment>